<sequence length="120" mass="12719">MTRIGLNGLVLLAGVICSQMALAHAHLKSQTPAADAAVEAPLSALSLTFSENIEPAFSGVTLALNGQSIQTGHAVLDNEHKNILRIPLDKTLVSGSYQVNWHVLSVDGHKTSGSYRFSVK</sequence>
<evidence type="ECO:0000256" key="6">
    <source>
        <dbReference type="ARBA" id="ARBA00023008"/>
    </source>
</evidence>
<dbReference type="SUPFAM" id="SSF81296">
    <property type="entry name" value="E set domains"/>
    <property type="match status" value="1"/>
</dbReference>
<comment type="similarity">
    <text evidence="2 7">Belongs to the CopC family.</text>
</comment>
<dbReference type="NCBIfam" id="NF033814">
    <property type="entry name" value="copper_CopC"/>
    <property type="match status" value="1"/>
</dbReference>
<keyword evidence="11" id="KW-1185">Reference proteome</keyword>
<dbReference type="Proteomes" id="UP001219630">
    <property type="component" value="Chromosome"/>
</dbReference>
<gene>
    <name evidence="10" type="primary">copC</name>
    <name evidence="10" type="ORF">O1Q98_02265</name>
</gene>
<proteinExistence type="inferred from homology"/>
<dbReference type="PANTHER" id="PTHR34820">
    <property type="entry name" value="INNER MEMBRANE PROTEIN YEBZ"/>
    <property type="match status" value="1"/>
</dbReference>
<evidence type="ECO:0000256" key="8">
    <source>
        <dbReference type="SAM" id="SignalP"/>
    </source>
</evidence>
<evidence type="ECO:0000256" key="4">
    <source>
        <dbReference type="ARBA" id="ARBA00022729"/>
    </source>
</evidence>
<keyword evidence="5 7" id="KW-0574">Periplasm</keyword>
<feature type="domain" description="CopC" evidence="9">
    <location>
        <begin position="24"/>
        <end position="119"/>
    </location>
</feature>
<evidence type="ECO:0000313" key="11">
    <source>
        <dbReference type="Proteomes" id="UP001219630"/>
    </source>
</evidence>
<organism evidence="10 11">
    <name type="scientific">Dickeya lacustris</name>
    <dbReference type="NCBI Taxonomy" id="2259638"/>
    <lineage>
        <taxon>Bacteria</taxon>
        <taxon>Pseudomonadati</taxon>
        <taxon>Pseudomonadota</taxon>
        <taxon>Gammaproteobacteria</taxon>
        <taxon>Enterobacterales</taxon>
        <taxon>Pectobacteriaceae</taxon>
        <taxon>Dickeya</taxon>
    </lineage>
</organism>
<evidence type="ECO:0000256" key="3">
    <source>
        <dbReference type="ARBA" id="ARBA00022723"/>
    </source>
</evidence>
<evidence type="ECO:0000259" key="9">
    <source>
        <dbReference type="Pfam" id="PF04234"/>
    </source>
</evidence>
<keyword evidence="4 7" id="KW-0732">Signal</keyword>
<dbReference type="InterPro" id="IPR014755">
    <property type="entry name" value="Cu-Rt/internalin_Ig-like"/>
</dbReference>
<comment type="function">
    <text evidence="7">Involved in copper resistance.</text>
</comment>
<dbReference type="PANTHER" id="PTHR34820:SF4">
    <property type="entry name" value="INNER MEMBRANE PROTEIN YEBZ"/>
    <property type="match status" value="1"/>
</dbReference>
<dbReference type="RefSeq" id="WP_125259615.1">
    <property type="nucleotide sequence ID" value="NZ_CP114280.1"/>
</dbReference>
<dbReference type="Gene3D" id="2.60.40.1220">
    <property type="match status" value="1"/>
</dbReference>
<reference evidence="10 11" key="1">
    <citation type="submission" date="2022-12" db="EMBL/GenBank/DDBJ databases">
        <title>Complete genome sequencing of Dickeya lacustris type strain LMG30899.</title>
        <authorList>
            <person name="Dobhal S."/>
            <person name="Arizala D."/>
            <person name="Arif M."/>
        </authorList>
    </citation>
    <scope>NUCLEOTIDE SEQUENCE [LARGE SCALE GENOMIC DNA]</scope>
    <source>
        <strain evidence="10 11">LMG30899</strain>
    </source>
</reference>
<evidence type="ECO:0000313" key="10">
    <source>
        <dbReference type="EMBL" id="WFN56168.1"/>
    </source>
</evidence>
<name>A0ABY8G887_9GAMM</name>
<dbReference type="Pfam" id="PF04234">
    <property type="entry name" value="CopC"/>
    <property type="match status" value="1"/>
</dbReference>
<dbReference type="InterPro" id="IPR032694">
    <property type="entry name" value="CopC/D"/>
</dbReference>
<comment type="subcellular location">
    <subcellularLocation>
        <location evidence="1 7">Periplasm</location>
    </subcellularLocation>
</comment>
<evidence type="ECO:0000256" key="1">
    <source>
        <dbReference type="ARBA" id="ARBA00004418"/>
    </source>
</evidence>
<keyword evidence="3 7" id="KW-0479">Metal-binding</keyword>
<feature type="signal peptide" evidence="8">
    <location>
        <begin position="1"/>
        <end position="23"/>
    </location>
</feature>
<evidence type="ECO:0000256" key="5">
    <source>
        <dbReference type="ARBA" id="ARBA00022764"/>
    </source>
</evidence>
<protein>
    <recommendedName>
        <fullName evidence="7">Copper resistance protein C</fullName>
    </recommendedName>
</protein>
<dbReference type="InterPro" id="IPR047685">
    <property type="entry name" value="CopC-like"/>
</dbReference>
<dbReference type="InterPro" id="IPR014756">
    <property type="entry name" value="Ig_E-set"/>
</dbReference>
<evidence type="ECO:0000256" key="7">
    <source>
        <dbReference type="RuleBase" id="RU369037"/>
    </source>
</evidence>
<dbReference type="InterPro" id="IPR007348">
    <property type="entry name" value="CopC_dom"/>
</dbReference>
<accession>A0ABY8G887</accession>
<dbReference type="EMBL" id="CP114280">
    <property type="protein sequence ID" value="WFN56168.1"/>
    <property type="molecule type" value="Genomic_DNA"/>
</dbReference>
<keyword evidence="6 7" id="KW-0186">Copper</keyword>
<feature type="chain" id="PRO_5047195093" description="Copper resistance protein C" evidence="8">
    <location>
        <begin position="24"/>
        <end position="120"/>
    </location>
</feature>
<evidence type="ECO:0000256" key="2">
    <source>
        <dbReference type="ARBA" id="ARBA00010509"/>
    </source>
</evidence>